<sequence>MQQLGYCCGHHYTFEPVLLCCYGKELCTIPRNAKYFSYEDRYKYCLKCFNVVQGDSITLEDDSSQQAITIKKSQFSEKKNNIFVSESLVECLECGRKQHQICGLYMETIWPQGFICDGCLEKKNQVRKENKFTAKKLPTTKLSNFLETRVNNFLKKIEEDNGDVYIRVLSSADKIVKVKDGMKSRFVDTGALSPQLPYRAKALFAYQEVDGHDVCFFGMHVQEYGSDCPVPNTRRVYLAYLDSVHFFKPKQYRTAVYHEILLGYLDYVKQLGYTMAHIWACPPSEGDDYIFHCHPSDQKIPKPNRLQEWYRKMLDRGITERIVLDYKDVHKQAIEDNIKSAAELPYFEGDFLPNILEESITELDRDEKQKPEEEGAAIKSTMVQEEE</sequence>
<keyword evidence="5" id="KW-0805">Transcription regulation</keyword>
<keyword evidence="4" id="KW-0156">Chromatin regulator</keyword>
<dbReference type="Pfam" id="PF06001">
    <property type="entry name" value="RING_CBP-p300"/>
    <property type="match status" value="1"/>
</dbReference>
<dbReference type="SMART" id="SM01250">
    <property type="entry name" value="KAT11"/>
    <property type="match status" value="1"/>
</dbReference>
<keyword evidence="6" id="KW-0804">Transcription</keyword>
<feature type="domain" description="CBP/p300-type HAT" evidence="10">
    <location>
        <begin position="131"/>
        <end position="387"/>
    </location>
</feature>
<dbReference type="GO" id="GO:0004402">
    <property type="term" value="F:histone acetyltransferase activity"/>
    <property type="evidence" value="ECO:0007669"/>
    <property type="project" value="InterPro"/>
</dbReference>
<comment type="catalytic activity">
    <reaction evidence="8">
        <text>L-lysyl-[protein] + acetyl-CoA = N(6)-acetyl-L-lysyl-[protein] + CoA + H(+)</text>
        <dbReference type="Rhea" id="RHEA:45948"/>
        <dbReference type="Rhea" id="RHEA-COMP:9752"/>
        <dbReference type="Rhea" id="RHEA-COMP:10731"/>
        <dbReference type="ChEBI" id="CHEBI:15378"/>
        <dbReference type="ChEBI" id="CHEBI:29969"/>
        <dbReference type="ChEBI" id="CHEBI:57287"/>
        <dbReference type="ChEBI" id="CHEBI:57288"/>
        <dbReference type="ChEBI" id="CHEBI:61930"/>
        <dbReference type="EC" id="2.3.1.48"/>
    </reaction>
</comment>
<evidence type="ECO:0000313" key="11">
    <source>
        <dbReference type="EMBL" id="KAK3871157.1"/>
    </source>
</evidence>
<dbReference type="Pfam" id="PF23570">
    <property type="entry name" value="PHD_P300"/>
    <property type="match status" value="1"/>
</dbReference>
<dbReference type="PROSITE" id="PS51727">
    <property type="entry name" value="CBP_P300_HAT"/>
    <property type="match status" value="1"/>
</dbReference>
<keyword evidence="7" id="KW-0539">Nucleus</keyword>
<dbReference type="Gene3D" id="3.30.40.10">
    <property type="entry name" value="Zinc/RING finger domain, C3HC4 (zinc finger)"/>
    <property type="match status" value="1"/>
</dbReference>
<dbReference type="PANTHER" id="PTHR13808">
    <property type="entry name" value="CBP/P300-RELATED"/>
    <property type="match status" value="1"/>
</dbReference>
<feature type="region of interest" description="Disordered" evidence="9">
    <location>
        <begin position="362"/>
        <end position="387"/>
    </location>
</feature>
<accession>A0AAE1FDX4</accession>
<evidence type="ECO:0000256" key="1">
    <source>
        <dbReference type="ARBA" id="ARBA00004123"/>
    </source>
</evidence>
<dbReference type="GO" id="GO:0045944">
    <property type="term" value="P:positive regulation of transcription by RNA polymerase II"/>
    <property type="evidence" value="ECO:0007669"/>
    <property type="project" value="TreeGrafter"/>
</dbReference>
<organism evidence="11 12">
    <name type="scientific">Petrolisthes cinctipes</name>
    <name type="common">Flat porcelain crab</name>
    <dbReference type="NCBI Taxonomy" id="88211"/>
    <lineage>
        <taxon>Eukaryota</taxon>
        <taxon>Metazoa</taxon>
        <taxon>Ecdysozoa</taxon>
        <taxon>Arthropoda</taxon>
        <taxon>Crustacea</taxon>
        <taxon>Multicrustacea</taxon>
        <taxon>Malacostraca</taxon>
        <taxon>Eumalacostraca</taxon>
        <taxon>Eucarida</taxon>
        <taxon>Decapoda</taxon>
        <taxon>Pleocyemata</taxon>
        <taxon>Anomura</taxon>
        <taxon>Galatheoidea</taxon>
        <taxon>Porcellanidae</taxon>
        <taxon>Petrolisthes</taxon>
    </lineage>
</organism>
<name>A0AAE1FDX4_PETCI</name>
<reference evidence="11" key="1">
    <citation type="submission" date="2023-10" db="EMBL/GenBank/DDBJ databases">
        <title>Genome assemblies of two species of porcelain crab, Petrolisthes cinctipes and Petrolisthes manimaculis (Anomura: Porcellanidae).</title>
        <authorList>
            <person name="Angst P."/>
        </authorList>
    </citation>
    <scope>NUCLEOTIDE SEQUENCE</scope>
    <source>
        <strain evidence="11">PB745_01</strain>
        <tissue evidence="11">Gill</tissue>
    </source>
</reference>
<dbReference type="EC" id="2.3.1.48" evidence="2"/>
<evidence type="ECO:0000256" key="2">
    <source>
        <dbReference type="ARBA" id="ARBA00013184"/>
    </source>
</evidence>
<feature type="compositionally biased region" description="Basic and acidic residues" evidence="9">
    <location>
        <begin position="362"/>
        <end position="373"/>
    </location>
</feature>
<dbReference type="InterPro" id="IPR013178">
    <property type="entry name" value="Histone_AcTrfase_Rtt109/CBP"/>
</dbReference>
<dbReference type="Gene3D" id="2.10.110.40">
    <property type="match status" value="1"/>
</dbReference>
<dbReference type="GO" id="GO:0000123">
    <property type="term" value="C:histone acetyltransferase complex"/>
    <property type="evidence" value="ECO:0007669"/>
    <property type="project" value="TreeGrafter"/>
</dbReference>
<evidence type="ECO:0000256" key="4">
    <source>
        <dbReference type="ARBA" id="ARBA00022853"/>
    </source>
</evidence>
<proteinExistence type="predicted"/>
<protein>
    <recommendedName>
        <fullName evidence="2">histone acetyltransferase</fullName>
        <ecNumber evidence="2">2.3.1.48</ecNumber>
    </recommendedName>
</protein>
<evidence type="ECO:0000256" key="7">
    <source>
        <dbReference type="ARBA" id="ARBA00023242"/>
    </source>
</evidence>
<comment type="subcellular location">
    <subcellularLocation>
        <location evidence="1">Nucleus</location>
    </subcellularLocation>
</comment>
<dbReference type="GO" id="GO:0005634">
    <property type="term" value="C:nucleus"/>
    <property type="evidence" value="ECO:0007669"/>
    <property type="project" value="UniProtKB-SubCell"/>
</dbReference>
<evidence type="ECO:0000313" key="12">
    <source>
        <dbReference type="Proteomes" id="UP001286313"/>
    </source>
</evidence>
<evidence type="ECO:0000256" key="3">
    <source>
        <dbReference type="ARBA" id="ARBA00022679"/>
    </source>
</evidence>
<keyword evidence="12" id="KW-1185">Reference proteome</keyword>
<comment type="caution">
    <text evidence="11">The sequence shown here is derived from an EMBL/GenBank/DDBJ whole genome shotgun (WGS) entry which is preliminary data.</text>
</comment>
<evidence type="ECO:0000256" key="5">
    <source>
        <dbReference type="ARBA" id="ARBA00023015"/>
    </source>
</evidence>
<keyword evidence="3" id="KW-0808">Transferase</keyword>
<evidence type="ECO:0000256" key="8">
    <source>
        <dbReference type="ARBA" id="ARBA00048017"/>
    </source>
</evidence>
<dbReference type="InterPro" id="IPR031162">
    <property type="entry name" value="CBP_P300_HAT"/>
</dbReference>
<dbReference type="Proteomes" id="UP001286313">
    <property type="component" value="Unassembled WGS sequence"/>
</dbReference>
<dbReference type="AlphaFoldDB" id="A0AAE1FDX4"/>
<dbReference type="PANTHER" id="PTHR13808:SF1">
    <property type="entry name" value="HISTONE ACETYLTRANSFERASE"/>
    <property type="match status" value="1"/>
</dbReference>
<dbReference type="GO" id="GO:0031490">
    <property type="term" value="F:chromatin DNA binding"/>
    <property type="evidence" value="ECO:0007669"/>
    <property type="project" value="TreeGrafter"/>
</dbReference>
<evidence type="ECO:0000256" key="6">
    <source>
        <dbReference type="ARBA" id="ARBA00023163"/>
    </source>
</evidence>
<gene>
    <name evidence="11" type="ORF">Pcinc_023684</name>
</gene>
<dbReference type="InterPro" id="IPR013083">
    <property type="entry name" value="Znf_RING/FYVE/PHD"/>
</dbReference>
<dbReference type="InterPro" id="IPR010303">
    <property type="entry name" value="RING_CBP-p300"/>
</dbReference>
<evidence type="ECO:0000256" key="9">
    <source>
        <dbReference type="SAM" id="MobiDB-lite"/>
    </source>
</evidence>
<dbReference type="InterPro" id="IPR038547">
    <property type="entry name" value="RING_CBP-p300_sf"/>
</dbReference>
<dbReference type="GO" id="GO:0005667">
    <property type="term" value="C:transcription regulator complex"/>
    <property type="evidence" value="ECO:0007669"/>
    <property type="project" value="TreeGrafter"/>
</dbReference>
<dbReference type="InterPro" id="IPR056484">
    <property type="entry name" value="PHD_P300"/>
</dbReference>
<dbReference type="CDD" id="cd15802">
    <property type="entry name" value="RING_CBP-p300"/>
    <property type="match status" value="1"/>
</dbReference>
<evidence type="ECO:0000259" key="10">
    <source>
        <dbReference type="PROSITE" id="PS51727"/>
    </source>
</evidence>
<dbReference type="GO" id="GO:0003713">
    <property type="term" value="F:transcription coactivator activity"/>
    <property type="evidence" value="ECO:0007669"/>
    <property type="project" value="TreeGrafter"/>
</dbReference>
<dbReference type="EMBL" id="JAWQEG010002560">
    <property type="protein sequence ID" value="KAK3871157.1"/>
    <property type="molecule type" value="Genomic_DNA"/>
</dbReference>
<dbReference type="Pfam" id="PF08214">
    <property type="entry name" value="HAT_KAT11"/>
    <property type="match status" value="1"/>
</dbReference>